<organism evidence="1 2">
    <name type="scientific">Cyprinodon variegatus</name>
    <name type="common">Sheepshead minnow</name>
    <dbReference type="NCBI Taxonomy" id="28743"/>
    <lineage>
        <taxon>Eukaryota</taxon>
        <taxon>Metazoa</taxon>
        <taxon>Chordata</taxon>
        <taxon>Craniata</taxon>
        <taxon>Vertebrata</taxon>
        <taxon>Euteleostomi</taxon>
        <taxon>Actinopterygii</taxon>
        <taxon>Neopterygii</taxon>
        <taxon>Teleostei</taxon>
        <taxon>Neoteleostei</taxon>
        <taxon>Acanthomorphata</taxon>
        <taxon>Ovalentaria</taxon>
        <taxon>Atherinomorphae</taxon>
        <taxon>Cyprinodontiformes</taxon>
        <taxon>Cyprinodontidae</taxon>
        <taxon>Cyprinodon</taxon>
    </lineage>
</organism>
<protein>
    <submittedName>
        <fullName evidence="1">Uncharacterized protein</fullName>
    </submittedName>
</protein>
<keyword evidence="2" id="KW-1185">Reference proteome</keyword>
<dbReference type="GeneTree" id="ENSGT01110000267866"/>
<name>A0A3Q2D121_CYPVA</name>
<sequence>MNCMRSFHYIEVVRINMELLRVQHTQVFVCGLDVIHVLHSLFQTSKDNLSMSGHFGVGLYSFRIVEVSKATKVPLSPGSSSITKLLMSFHLLPLSPKTNLQYICWSINH</sequence>
<dbReference type="AlphaFoldDB" id="A0A3Q2D121"/>
<reference evidence="1" key="2">
    <citation type="submission" date="2025-09" db="UniProtKB">
        <authorList>
            <consortium name="Ensembl"/>
        </authorList>
    </citation>
    <scope>IDENTIFICATION</scope>
</reference>
<evidence type="ECO:0000313" key="2">
    <source>
        <dbReference type="Proteomes" id="UP000265020"/>
    </source>
</evidence>
<reference evidence="1" key="1">
    <citation type="submission" date="2025-08" db="UniProtKB">
        <authorList>
            <consortium name="Ensembl"/>
        </authorList>
    </citation>
    <scope>IDENTIFICATION</scope>
</reference>
<evidence type="ECO:0000313" key="1">
    <source>
        <dbReference type="Ensembl" id="ENSCVAP00000011884.1"/>
    </source>
</evidence>
<dbReference type="Proteomes" id="UP000265020">
    <property type="component" value="Unassembled WGS sequence"/>
</dbReference>
<accession>A0A3Q2D121</accession>
<proteinExistence type="predicted"/>
<dbReference type="Ensembl" id="ENSCVAT00000019004.1">
    <property type="protein sequence ID" value="ENSCVAP00000011884.1"/>
    <property type="gene ID" value="ENSCVAG00000014251.1"/>
</dbReference>